<name>A0A1L3SPQ5_9HYPH</name>
<protein>
    <recommendedName>
        <fullName evidence="5">Leucine-binding protein domain-containing protein</fullName>
    </recommendedName>
</protein>
<gene>
    <name evidence="6" type="ORF">BSQ44_08190</name>
</gene>
<evidence type="ECO:0000256" key="2">
    <source>
        <dbReference type="ARBA" id="ARBA00022729"/>
    </source>
</evidence>
<dbReference type="Pfam" id="PF13458">
    <property type="entry name" value="Peripla_BP_6"/>
    <property type="match status" value="1"/>
</dbReference>
<dbReference type="GO" id="GO:0006865">
    <property type="term" value="P:amino acid transport"/>
    <property type="evidence" value="ECO:0007669"/>
    <property type="project" value="UniProtKB-KW"/>
</dbReference>
<keyword evidence="2 4" id="KW-0732">Signal</keyword>
<proteinExistence type="inferred from homology"/>
<comment type="similarity">
    <text evidence="1">Belongs to the leucine-binding protein family.</text>
</comment>
<sequence length="393" mass="41870">MSMRKVSSLLFVSSFLTCFGGAALAQDKEPITIGAAIAQTGFIAAYDADPAKAAEMAAEDINKSGGVLGRPLKIVYSDTKSEIPQGAVSAMEVMDQGADIVIVTGDFDFGGTAARAANAEGKLAIAPFAADPKFGVEGIGPYAFSFSTASDTVGTVLAEFASSKGWQKAYALTQTNIQYDLSVSAAFQARFKELNGEDSLVGTDTFSMDDASIATHITRIKALDPQPDVALLSTFTPAGPGALRQLRAAGLTMPILSGEDMDGDYWLESVPNLSDFYYAAMGSIFGDDPRPEVNEFVARFTELHGNHPSTAHTLTGYSVIEAIKMAAERAGSVEPDAIKAEFEKFDEVPLLVGPTSFDETTHINFMRPMVIMEVQDGEHSFVELRTPEKIPGR</sequence>
<dbReference type="PANTHER" id="PTHR30483">
    <property type="entry name" value="LEUCINE-SPECIFIC-BINDING PROTEIN"/>
    <property type="match status" value="1"/>
</dbReference>
<dbReference type="SUPFAM" id="SSF53822">
    <property type="entry name" value="Periplasmic binding protein-like I"/>
    <property type="match status" value="1"/>
</dbReference>
<keyword evidence="3" id="KW-0813">Transport</keyword>
<evidence type="ECO:0000256" key="3">
    <source>
        <dbReference type="ARBA" id="ARBA00022970"/>
    </source>
</evidence>
<feature type="domain" description="Leucine-binding protein" evidence="5">
    <location>
        <begin position="30"/>
        <end position="377"/>
    </location>
</feature>
<dbReference type="PANTHER" id="PTHR30483:SF6">
    <property type="entry name" value="PERIPLASMIC BINDING PROTEIN OF ABC TRANSPORTER FOR NATURAL AMINO ACIDS"/>
    <property type="match status" value="1"/>
</dbReference>
<evidence type="ECO:0000256" key="1">
    <source>
        <dbReference type="ARBA" id="ARBA00010062"/>
    </source>
</evidence>
<dbReference type="InterPro" id="IPR028081">
    <property type="entry name" value="Leu-bd"/>
</dbReference>
<keyword evidence="3" id="KW-0029">Amino-acid transport</keyword>
<dbReference type="Proteomes" id="UP000182840">
    <property type="component" value="Chromosome"/>
</dbReference>
<feature type="chain" id="PRO_5012453640" description="Leucine-binding protein domain-containing protein" evidence="4">
    <location>
        <begin position="26"/>
        <end position="393"/>
    </location>
</feature>
<dbReference type="KEGG" id="meso:BSQ44_08190"/>
<dbReference type="EMBL" id="CP018171">
    <property type="protein sequence ID" value="APH71350.1"/>
    <property type="molecule type" value="Genomic_DNA"/>
</dbReference>
<keyword evidence="7" id="KW-1185">Reference proteome</keyword>
<accession>A0A1L3SPQ5</accession>
<evidence type="ECO:0000313" key="7">
    <source>
        <dbReference type="Proteomes" id="UP000182840"/>
    </source>
</evidence>
<evidence type="ECO:0000313" key="6">
    <source>
        <dbReference type="EMBL" id="APH71350.1"/>
    </source>
</evidence>
<evidence type="ECO:0000259" key="5">
    <source>
        <dbReference type="Pfam" id="PF13458"/>
    </source>
</evidence>
<evidence type="ECO:0000256" key="4">
    <source>
        <dbReference type="SAM" id="SignalP"/>
    </source>
</evidence>
<reference evidence="7" key="1">
    <citation type="submission" date="2016-11" db="EMBL/GenBank/DDBJ databases">
        <title>Mesorhizobium oceanicum sp. nov., isolated from deep seawater in South China Sea.</title>
        <authorList>
            <person name="Fu G.-Y."/>
        </authorList>
    </citation>
    <scope>NUCLEOTIDE SEQUENCE [LARGE SCALE GENOMIC DNA]</scope>
    <source>
        <strain evidence="7">B7</strain>
    </source>
</reference>
<dbReference type="InterPro" id="IPR028082">
    <property type="entry name" value="Peripla_BP_I"/>
</dbReference>
<dbReference type="Gene3D" id="3.40.50.2300">
    <property type="match status" value="2"/>
</dbReference>
<dbReference type="InterPro" id="IPR051010">
    <property type="entry name" value="BCAA_transport"/>
</dbReference>
<organism evidence="6 7">
    <name type="scientific">Aquibium oceanicum</name>
    <dbReference type="NCBI Taxonomy" id="1670800"/>
    <lineage>
        <taxon>Bacteria</taxon>
        <taxon>Pseudomonadati</taxon>
        <taxon>Pseudomonadota</taxon>
        <taxon>Alphaproteobacteria</taxon>
        <taxon>Hyphomicrobiales</taxon>
        <taxon>Phyllobacteriaceae</taxon>
        <taxon>Aquibium</taxon>
    </lineage>
</organism>
<dbReference type="AlphaFoldDB" id="A0A1L3SPQ5"/>
<dbReference type="STRING" id="1670800.BSQ44_08190"/>
<feature type="signal peptide" evidence="4">
    <location>
        <begin position="1"/>
        <end position="25"/>
    </location>
</feature>